<dbReference type="RefSeq" id="WP_011324429.1">
    <property type="nucleotide sequence ID" value="NC_007427.1"/>
</dbReference>
<dbReference type="KEGG" id="nph:NP_6094A"/>
<geneLocation type="plasmid" evidence="2 3">
    <name>PL131</name>
</geneLocation>
<dbReference type="AlphaFoldDB" id="Q3IM38"/>
<dbReference type="SMART" id="SM00966">
    <property type="entry name" value="SpoVT_AbrB"/>
    <property type="match status" value="1"/>
</dbReference>
<dbReference type="Proteomes" id="UP000002698">
    <property type="component" value="Plasmid PL131"/>
</dbReference>
<dbReference type="PANTHER" id="PTHR42930">
    <property type="entry name" value="PHOSPHATE-SPECIFIC TRANSPORT SYSTEM ACCESSORY PROTEIN PHOU"/>
    <property type="match status" value="1"/>
</dbReference>
<dbReference type="Pfam" id="PF01895">
    <property type="entry name" value="PhoU"/>
    <property type="match status" value="1"/>
</dbReference>
<dbReference type="SUPFAM" id="SSF109755">
    <property type="entry name" value="PhoU-like"/>
    <property type="match status" value="1"/>
</dbReference>
<dbReference type="EMBL" id="CR936258">
    <property type="protein sequence ID" value="CAI50827.1"/>
    <property type="molecule type" value="Genomic_DNA"/>
</dbReference>
<gene>
    <name evidence="2" type="primary">phoU4</name>
    <name evidence="2" type="synonym">abc15r2</name>
    <name evidence="2" type="ordered locus">NP_6094A</name>
</gene>
<dbReference type="PANTHER" id="PTHR42930:SF2">
    <property type="entry name" value="PHOU DOMAIN-CONTAINING PROTEIN"/>
    <property type="match status" value="1"/>
</dbReference>
<dbReference type="HOGENOM" id="CLU_069302_0_0_2"/>
<dbReference type="GO" id="GO:0030643">
    <property type="term" value="P:intracellular phosphate ion homeostasis"/>
    <property type="evidence" value="ECO:0007669"/>
    <property type="project" value="InterPro"/>
</dbReference>
<dbReference type="GO" id="GO:0045936">
    <property type="term" value="P:negative regulation of phosphate metabolic process"/>
    <property type="evidence" value="ECO:0007669"/>
    <property type="project" value="InterPro"/>
</dbReference>
<dbReference type="InterPro" id="IPR007159">
    <property type="entry name" value="SpoVT-AbrB_dom"/>
</dbReference>
<dbReference type="GO" id="GO:0003677">
    <property type="term" value="F:DNA binding"/>
    <property type="evidence" value="ECO:0007669"/>
    <property type="project" value="InterPro"/>
</dbReference>
<evidence type="ECO:0000313" key="2">
    <source>
        <dbReference type="EMBL" id="CAI50827.1"/>
    </source>
</evidence>
<dbReference type="EnsemblBacteria" id="CAI50827">
    <property type="protein sequence ID" value="CAI50827"/>
    <property type="gene ID" value="NP_6094A"/>
</dbReference>
<accession>Q3IM38</accession>
<proteinExistence type="predicted"/>
<dbReference type="OrthoDB" id="40991at2157"/>
<dbReference type="GeneID" id="3694673"/>
<keyword evidence="3" id="KW-1185">Reference proteome</keyword>
<reference evidence="2 3" key="1">
    <citation type="journal article" date="2005" name="Genome Res.">
        <title>Living with two extremes: conclusions from the genome sequence of Natronomonas pharaonis.</title>
        <authorList>
            <person name="Falb M."/>
            <person name="Pfeiffer F."/>
            <person name="Palm P."/>
            <person name="Rodewald K."/>
            <person name="Hickmann V."/>
            <person name="Tittor J."/>
            <person name="Oesterhelt D."/>
        </authorList>
    </citation>
    <scope>NUCLEOTIDE SEQUENCE [LARGE SCALE GENOMIC DNA]</scope>
    <source>
        <strain evidence="3">ATCC 35678 / DSM 2160 / CIP 103997 / JCM 8858 / NBRC 14720 / NCIMB 2260 / Gabara</strain>
    </source>
</reference>
<organism evidence="2 3">
    <name type="scientific">Natronomonas pharaonis (strain ATCC 35678 / DSM 2160 / CIP 103997 / JCM 8858 / NBRC 14720 / NCIMB 2260 / Gabara)</name>
    <name type="common">Halobacterium pharaonis</name>
    <dbReference type="NCBI Taxonomy" id="348780"/>
    <lineage>
        <taxon>Archaea</taxon>
        <taxon>Methanobacteriati</taxon>
        <taxon>Methanobacteriota</taxon>
        <taxon>Stenosarchaea group</taxon>
        <taxon>Halobacteria</taxon>
        <taxon>Halobacteriales</taxon>
        <taxon>Natronomonadaceae</taxon>
        <taxon>Natronomonas</taxon>
    </lineage>
</organism>
<name>Q3IM38_NATPD</name>
<dbReference type="InterPro" id="IPR038078">
    <property type="entry name" value="PhoU-like_sf"/>
</dbReference>
<evidence type="ECO:0000259" key="1">
    <source>
        <dbReference type="SMART" id="SM00966"/>
    </source>
</evidence>
<sequence length="336" mass="37163">MTDRTLPDGGPIERKVQVTGGSTYTVSIPKFWANDRDIGSGSPVYLYPFDDRLVVARPDADGQAQRTHIDVDTVGDDAIKKQVEAAYAAGVDEIAVTSDTGFSAVQRRTATRAITNLVGMEIASETERELLAKSLLDPAEISLDDTVDQIRQIALSMHENAVSSVLSSETDEEMTAHIISRDDDVDRLFALVSRQFCRILTDIREVETLRAGRRTVFTQFRVARQLERIADHAERIADVGSRLEAPPSNELASAFEAVAADARRVVRTALDGNTGEALLRRDSVDERIDELDRRLYEDPPPEVYLYGRLLESIRRTAGYGGNIAEIITLDRIMGDV</sequence>
<feature type="domain" description="SpoVT-AbrB" evidence="1">
    <location>
        <begin position="18"/>
        <end position="61"/>
    </location>
</feature>
<evidence type="ECO:0000313" key="3">
    <source>
        <dbReference type="Proteomes" id="UP000002698"/>
    </source>
</evidence>
<keyword evidence="2" id="KW-0614">Plasmid</keyword>
<dbReference type="InterPro" id="IPR028366">
    <property type="entry name" value="PhoU"/>
</dbReference>
<dbReference type="Gene3D" id="1.20.58.220">
    <property type="entry name" value="Phosphate transport system protein phou homolog 2, domain 2"/>
    <property type="match status" value="1"/>
</dbReference>
<protein>
    <submittedName>
        <fullName evidence="2">PhoU domain protein</fullName>
    </submittedName>
</protein>
<dbReference type="InterPro" id="IPR026022">
    <property type="entry name" value="PhoU_dom"/>
</dbReference>